<accession>A0A813GSJ3</accession>
<feature type="non-terminal residue" evidence="1">
    <location>
        <position position="187"/>
    </location>
</feature>
<name>A0A813GSJ3_POLGL</name>
<dbReference type="AlphaFoldDB" id="A0A813GSJ3"/>
<evidence type="ECO:0000313" key="1">
    <source>
        <dbReference type="EMBL" id="CAE8625902.1"/>
    </source>
</evidence>
<reference evidence="1" key="1">
    <citation type="submission" date="2021-02" db="EMBL/GenBank/DDBJ databases">
        <authorList>
            <person name="Dougan E. K."/>
            <person name="Rhodes N."/>
            <person name="Thang M."/>
            <person name="Chan C."/>
        </authorList>
    </citation>
    <scope>NUCLEOTIDE SEQUENCE</scope>
</reference>
<dbReference type="OrthoDB" id="406372at2759"/>
<comment type="caution">
    <text evidence="1">The sequence shown here is derived from an EMBL/GenBank/DDBJ whole genome shotgun (WGS) entry which is preliminary data.</text>
</comment>
<evidence type="ECO:0000313" key="2">
    <source>
        <dbReference type="Proteomes" id="UP000654075"/>
    </source>
</evidence>
<dbReference type="EMBL" id="CAJNNV010028842">
    <property type="protein sequence ID" value="CAE8625902.1"/>
    <property type="molecule type" value="Genomic_DNA"/>
</dbReference>
<gene>
    <name evidence="1" type="ORF">PGLA1383_LOCUS42880</name>
</gene>
<protein>
    <submittedName>
        <fullName evidence="1">Uncharacterized protein</fullName>
    </submittedName>
</protein>
<dbReference type="Proteomes" id="UP000654075">
    <property type="component" value="Unassembled WGS sequence"/>
</dbReference>
<keyword evidence="2" id="KW-1185">Reference proteome</keyword>
<feature type="non-terminal residue" evidence="1">
    <location>
        <position position="1"/>
    </location>
</feature>
<sequence length="187" mass="21051">LNRSRTVAGHAGNQLQIWLGSIKLDNAFPTQESLRQLLYGSESASAEEADVIAVFMTDLQLNNENVNSLRYMLKKVLRDSEDYIVNESDRNLLIRYIPAQLVKPGEGGHGGRYMSMSVAVHRRHVRCRDDVNGGFECFPTPVMLSCKSPRKNVLQPSFKGIMAQVVHLRSEHREMELLLLGANLDTQ</sequence>
<proteinExistence type="predicted"/>
<organism evidence="1 2">
    <name type="scientific">Polarella glacialis</name>
    <name type="common">Dinoflagellate</name>
    <dbReference type="NCBI Taxonomy" id="89957"/>
    <lineage>
        <taxon>Eukaryota</taxon>
        <taxon>Sar</taxon>
        <taxon>Alveolata</taxon>
        <taxon>Dinophyceae</taxon>
        <taxon>Suessiales</taxon>
        <taxon>Suessiaceae</taxon>
        <taxon>Polarella</taxon>
    </lineage>
</organism>